<dbReference type="RefSeq" id="WP_024486469.1">
    <property type="nucleotide sequence ID" value="NZ_CAMISI010000006.1"/>
</dbReference>
<dbReference type="KEGG" id="sfw:WN53_14705"/>
<evidence type="ECO:0000313" key="2">
    <source>
        <dbReference type="Proteomes" id="UP000270487"/>
    </source>
</evidence>
<dbReference type="AlphaFoldDB" id="A0A0F7HCM0"/>
<dbReference type="EMBL" id="LR134492">
    <property type="protein sequence ID" value="VEI65863.1"/>
    <property type="molecule type" value="Genomic_DNA"/>
</dbReference>
<dbReference type="Proteomes" id="UP000270487">
    <property type="component" value="Chromosome"/>
</dbReference>
<evidence type="ECO:0000313" key="1">
    <source>
        <dbReference type="EMBL" id="VEI65863.1"/>
    </source>
</evidence>
<reference evidence="1 2" key="1">
    <citation type="submission" date="2018-12" db="EMBL/GenBank/DDBJ databases">
        <authorList>
            <consortium name="Pathogen Informatics"/>
        </authorList>
    </citation>
    <scope>NUCLEOTIDE SEQUENCE [LARGE SCALE GENOMIC DNA]</scope>
    <source>
        <strain evidence="1 2">NCTC13193</strain>
    </source>
</reference>
<organism evidence="1 2">
    <name type="scientific">Serratia fonticola</name>
    <dbReference type="NCBI Taxonomy" id="47917"/>
    <lineage>
        <taxon>Bacteria</taxon>
        <taxon>Pseudomonadati</taxon>
        <taxon>Pseudomonadota</taxon>
        <taxon>Gammaproteobacteria</taxon>
        <taxon>Enterobacterales</taxon>
        <taxon>Yersiniaceae</taxon>
        <taxon>Serratia</taxon>
    </lineage>
</organism>
<dbReference type="Pfam" id="PF11392">
    <property type="entry name" value="AllH"/>
    <property type="match status" value="1"/>
</dbReference>
<dbReference type="GeneID" id="30321423"/>
<gene>
    <name evidence="1" type="ORF">NCTC13193_01440</name>
</gene>
<accession>A0A0F7HCM0</accession>
<dbReference type="STRING" id="47917.AV650_10225"/>
<dbReference type="InterPro" id="IPR021530">
    <property type="entry name" value="AllH-like"/>
</dbReference>
<proteinExistence type="predicted"/>
<name>A0A0F7HCM0_SERFO</name>
<sequence length="272" mass="29673">MDITALAISRYATQDYGPLRCVGRFNNAINFLSPNDRLLTLHREGRGLSPMGWEIGDDDFDEIFDSLPAAQHCQLSPAGIELEDIAIYRQGRCLDLCLKVSGEIALPPLAAALADVDAQTGLFGRLDSLVDQPHCLEIRELQQHFTAWLLGQKVDWSAVLGKGPGLTPSNDDTVLGMLLAAHLDSRVDVVRLPSFFAASQPLNQLTTLVSVHYLQFAEQGIFSTPVQLLARALLRPQELPAAINDMLATGHFSGADTLLGVWLGAMAINRLY</sequence>
<protein>
    <submittedName>
        <fullName evidence="1">Protein of uncharacterized function (DUF2877)</fullName>
    </submittedName>
</protein>